<keyword evidence="11" id="KW-0966">Cell projection</keyword>
<dbReference type="PANTHER" id="PTHR30065:SF8">
    <property type="entry name" value="FLAGELLAR BIOSYNTHETIC PROTEIN FLIR"/>
    <property type="match status" value="1"/>
</dbReference>
<evidence type="ECO:0000313" key="11">
    <source>
        <dbReference type="EMBL" id="MFC7292047.1"/>
    </source>
</evidence>
<evidence type="ECO:0000256" key="7">
    <source>
        <dbReference type="ARBA" id="ARBA00023136"/>
    </source>
</evidence>
<keyword evidence="7 10" id="KW-0472">Membrane</keyword>
<dbReference type="EMBL" id="JBHTBR010000005">
    <property type="protein sequence ID" value="MFC7292047.1"/>
    <property type="molecule type" value="Genomic_DNA"/>
</dbReference>
<organism evidence="11 12">
    <name type="scientific">Hirschia litorea</name>
    <dbReference type="NCBI Taxonomy" id="1199156"/>
    <lineage>
        <taxon>Bacteria</taxon>
        <taxon>Pseudomonadati</taxon>
        <taxon>Pseudomonadota</taxon>
        <taxon>Alphaproteobacteria</taxon>
        <taxon>Hyphomonadales</taxon>
        <taxon>Hyphomonadaceae</taxon>
        <taxon>Hirschia</taxon>
    </lineage>
</organism>
<evidence type="ECO:0000256" key="4">
    <source>
        <dbReference type="ARBA" id="ARBA00022475"/>
    </source>
</evidence>
<evidence type="ECO:0000256" key="1">
    <source>
        <dbReference type="ARBA" id="ARBA00002578"/>
    </source>
</evidence>
<comment type="similarity">
    <text evidence="2 10">Belongs to the FliR/MopE/SpaR family.</text>
</comment>
<feature type="transmembrane region" description="Helical" evidence="10">
    <location>
        <begin position="114"/>
        <end position="136"/>
    </location>
</feature>
<dbReference type="PANTHER" id="PTHR30065">
    <property type="entry name" value="FLAGELLAR BIOSYNTHETIC PROTEIN FLIR"/>
    <property type="match status" value="1"/>
</dbReference>
<feature type="transmembrane region" description="Helical" evidence="10">
    <location>
        <begin position="183"/>
        <end position="205"/>
    </location>
</feature>
<comment type="subcellular location">
    <subcellularLocation>
        <location evidence="10">Cell membrane</location>
        <topology evidence="10">Multi-pass membrane protein</topology>
    </subcellularLocation>
    <subcellularLocation>
        <location evidence="10">Bacterial flagellum basal body</location>
    </subcellularLocation>
</comment>
<feature type="transmembrane region" description="Helical" evidence="10">
    <location>
        <begin position="211"/>
        <end position="238"/>
    </location>
</feature>
<sequence length="251" mass="26190">MDVLSPYIWVGALLFCRIGTVLMLAPGWGESAVPATFRLAAGLLATMALAPVLADQMPPPPAVLTDGLFLIVSEILVGLMMGAGARILMSGLQIGGSIIGISSGLAMAQQFDPMAGASGAVLGVFMSMTALVLIMAAGIHRDMLQAAVDSYQLFRPGDPLPVGDAAQWELGALSTAFKLGLQIAAPILVVALIFNLAIGLVARLIPQVQIFFIAMPIQVMLGLSIMTFILGGGLLVWLDTLGRYARLEGPF</sequence>
<keyword evidence="8 10" id="KW-0975">Bacterial flagellum</keyword>
<reference evidence="12" key="1">
    <citation type="journal article" date="2019" name="Int. J. Syst. Evol. Microbiol.">
        <title>The Global Catalogue of Microorganisms (GCM) 10K type strain sequencing project: providing services to taxonomists for standard genome sequencing and annotation.</title>
        <authorList>
            <consortium name="The Broad Institute Genomics Platform"/>
            <consortium name="The Broad Institute Genome Sequencing Center for Infectious Disease"/>
            <person name="Wu L."/>
            <person name="Ma J."/>
        </authorList>
    </citation>
    <scope>NUCLEOTIDE SEQUENCE [LARGE SCALE GENOMIC DNA]</scope>
    <source>
        <strain evidence="12">CCUG 51308</strain>
    </source>
</reference>
<dbReference type="Pfam" id="PF01311">
    <property type="entry name" value="Bac_export_1"/>
    <property type="match status" value="1"/>
</dbReference>
<feature type="transmembrane region" description="Helical" evidence="10">
    <location>
        <begin position="6"/>
        <end position="25"/>
    </location>
</feature>
<evidence type="ECO:0000256" key="8">
    <source>
        <dbReference type="ARBA" id="ARBA00023143"/>
    </source>
</evidence>
<dbReference type="PRINTS" id="PR00953">
    <property type="entry name" value="TYPE3IMRPROT"/>
</dbReference>
<evidence type="ECO:0000313" key="12">
    <source>
        <dbReference type="Proteomes" id="UP001596492"/>
    </source>
</evidence>
<dbReference type="InterPro" id="IPR006303">
    <property type="entry name" value="FliR"/>
</dbReference>
<evidence type="ECO:0000256" key="10">
    <source>
        <dbReference type="RuleBase" id="RU362071"/>
    </source>
</evidence>
<evidence type="ECO:0000256" key="6">
    <source>
        <dbReference type="ARBA" id="ARBA00022989"/>
    </source>
</evidence>
<comment type="function">
    <text evidence="1 10">Role in flagellar biosynthesis.</text>
</comment>
<comment type="caution">
    <text evidence="11">The sequence shown here is derived from an EMBL/GenBank/DDBJ whole genome shotgun (WGS) entry which is preliminary data.</text>
</comment>
<dbReference type="RefSeq" id="WP_382167289.1">
    <property type="nucleotide sequence ID" value="NZ_JBHTBR010000005.1"/>
</dbReference>
<feature type="transmembrane region" description="Helical" evidence="10">
    <location>
        <begin position="60"/>
        <end position="80"/>
    </location>
</feature>
<proteinExistence type="inferred from homology"/>
<feature type="transmembrane region" description="Helical" evidence="10">
    <location>
        <begin position="37"/>
        <end position="54"/>
    </location>
</feature>
<evidence type="ECO:0000256" key="3">
    <source>
        <dbReference type="ARBA" id="ARBA00021717"/>
    </source>
</evidence>
<dbReference type="Proteomes" id="UP001596492">
    <property type="component" value="Unassembled WGS sequence"/>
</dbReference>
<evidence type="ECO:0000256" key="9">
    <source>
        <dbReference type="NCBIfam" id="TIGR01400"/>
    </source>
</evidence>
<keyword evidence="12" id="KW-1185">Reference proteome</keyword>
<dbReference type="NCBIfam" id="TIGR01400">
    <property type="entry name" value="fliR"/>
    <property type="match status" value="1"/>
</dbReference>
<gene>
    <name evidence="11" type="primary">fliR</name>
    <name evidence="11" type="ORF">ACFQS8_10510</name>
</gene>
<keyword evidence="6 10" id="KW-1133">Transmembrane helix</keyword>
<name>A0ABW2IM98_9PROT</name>
<keyword evidence="4 10" id="KW-1003">Cell membrane</keyword>
<keyword evidence="11" id="KW-0969">Cilium</keyword>
<dbReference type="InterPro" id="IPR002010">
    <property type="entry name" value="T3SS_IM_R"/>
</dbReference>
<protein>
    <recommendedName>
        <fullName evidence="3 9">Flagellar biosynthetic protein FliR</fullName>
    </recommendedName>
</protein>
<evidence type="ECO:0000256" key="5">
    <source>
        <dbReference type="ARBA" id="ARBA00022692"/>
    </source>
</evidence>
<accession>A0ABW2IM98</accession>
<keyword evidence="11" id="KW-0282">Flagellum</keyword>
<evidence type="ECO:0000256" key="2">
    <source>
        <dbReference type="ARBA" id="ARBA00009772"/>
    </source>
</evidence>
<keyword evidence="5 10" id="KW-0812">Transmembrane</keyword>